<gene>
    <name evidence="1" type="ORF">DL240_00390</name>
</gene>
<organism evidence="1 2">
    <name type="scientific">Lujinxingia litoralis</name>
    <dbReference type="NCBI Taxonomy" id="2211119"/>
    <lineage>
        <taxon>Bacteria</taxon>
        <taxon>Deltaproteobacteria</taxon>
        <taxon>Bradymonadales</taxon>
        <taxon>Lujinxingiaceae</taxon>
        <taxon>Lujinxingia</taxon>
    </lineage>
</organism>
<accession>A0A328C9B9</accession>
<reference evidence="1 2" key="1">
    <citation type="submission" date="2018-05" db="EMBL/GenBank/DDBJ databases">
        <title>Lujinxingia marina gen. nov. sp. nov., a new facultative anaerobic member of the class Deltaproteobacteria, and proposal of Lujinxingaceae fam. nov.</title>
        <authorList>
            <person name="Li C.-M."/>
        </authorList>
    </citation>
    <scope>NUCLEOTIDE SEQUENCE [LARGE SCALE GENOMIC DNA]</scope>
    <source>
        <strain evidence="1 2">B210</strain>
    </source>
</reference>
<evidence type="ECO:0000313" key="2">
    <source>
        <dbReference type="Proteomes" id="UP000249169"/>
    </source>
</evidence>
<evidence type="ECO:0000313" key="1">
    <source>
        <dbReference type="EMBL" id="RAL24702.1"/>
    </source>
</evidence>
<comment type="caution">
    <text evidence="1">The sequence shown here is derived from an EMBL/GenBank/DDBJ whole genome shotgun (WGS) entry which is preliminary data.</text>
</comment>
<keyword evidence="2" id="KW-1185">Reference proteome</keyword>
<dbReference type="RefSeq" id="WP_111727874.1">
    <property type="nucleotide sequence ID" value="NZ_QHKO01000001.1"/>
</dbReference>
<dbReference type="EMBL" id="QHKO01000001">
    <property type="protein sequence ID" value="RAL24702.1"/>
    <property type="molecule type" value="Genomic_DNA"/>
</dbReference>
<dbReference type="AlphaFoldDB" id="A0A328C9B9"/>
<proteinExistence type="predicted"/>
<dbReference type="OrthoDB" id="5480689at2"/>
<protein>
    <submittedName>
        <fullName evidence="1">Uncharacterized protein</fullName>
    </submittedName>
</protein>
<name>A0A328C9B9_9DELT</name>
<sequence>MVALSTTACITLTDRPDELSGPFEAIHAGDLPAAEARLAYRNQRHAPHELDAVAHALLDIATCEPLDTTAAVASPDTALLLNLIALEETRRLRLIRASMELPANQRSGWHRGTLHTVLTSRETFRLTPEELPSNLVVWPAHTERWPGERPAPIELEWHCESLGTQARHHDPDAWMARESDATRALLASIDAHHLPELTHHHDALTAHLADLTLARFDQPPPAPAPKRVRTALNHAHAALAAHDALQRLIDLNSREASAGTLARQASLALLLGQTDRASDALRMLGEEAEGPIAQAARYLRLRMLWLEGRFEQAADLALPLPPTAMTFHSAHAYFAVTAQRRAGRTDAFFGAARQALRDRKRGDDPYLGAIYQEVLRELATYQVDERTFEILEEFGPRTHLLERVAELSDVAIDAGRPYVARHLARYLLDQRTDARERPRYHATLALAAFLLDDTDAFVRELRQVTPRPEAVVEVIPAHRRASFFARADAQLARVLRAALPLMAEWGDSPGDRTRRQRWLTLMTEELQRFIRSAPESAVGDELQELYHLAGELLEAHPRGYAERVGREEATALILGTVHVPPAHLAHNAPIPRLSWPPVHSLMIIPRDHGELLSWPTRFDLELDADEQPAEAL</sequence>
<dbReference type="Proteomes" id="UP000249169">
    <property type="component" value="Unassembled WGS sequence"/>
</dbReference>